<dbReference type="GeneID" id="55608488"/>
<evidence type="ECO:0000256" key="1">
    <source>
        <dbReference type="SAM" id="MobiDB-lite"/>
    </source>
</evidence>
<dbReference type="Proteomes" id="UP000260311">
    <property type="component" value="Segment"/>
</dbReference>
<feature type="compositionally biased region" description="Basic and acidic residues" evidence="1">
    <location>
        <begin position="182"/>
        <end position="207"/>
    </location>
</feature>
<name>A0A384ZRZ9_9CAUD</name>
<proteinExistence type="predicted"/>
<organism evidence="2 3">
    <name type="scientific">Vibrio phage YC</name>
    <dbReference type="NCBI Taxonomy" id="2267403"/>
    <lineage>
        <taxon>Viruses</taxon>
        <taxon>Duplodnaviria</taxon>
        <taxon>Heunggongvirae</taxon>
        <taxon>Uroviricota</taxon>
        <taxon>Caudoviricetes</taxon>
        <taxon>Pantevenvirales</taxon>
        <taxon>Ackermannviridae</taxon>
        <taxon>Campanilevirus</taxon>
        <taxon>Campanilevirus YC</taxon>
    </lineage>
</organism>
<dbReference type="KEGG" id="vg:55608488"/>
<sequence>MPMPLKGATTDKSNWYFTEEDAKKVIELLTEWRPRRLKAREQGDLSLAPIPDFVGLKVWDIAKNVAKAPCYSSYSYREDMVLEAMEYVLKYLHNFDPTHVGERSGRVNFCSYVTRIVDRRYGRILSKEEEQRYYKDKAFIEMGGYAAVEGELNDIPELLNNIDNTEMGRDVYSRVAKYEAKREEERVRDREKRKARREETKEPETKPKKPKNGLARLMESKKNV</sequence>
<keyword evidence="3" id="KW-1185">Reference proteome</keyword>
<accession>A0A384ZRZ9</accession>
<evidence type="ECO:0000313" key="3">
    <source>
        <dbReference type="Proteomes" id="UP000260311"/>
    </source>
</evidence>
<reference evidence="2 3" key="1">
    <citation type="submission" date="2018-05" db="EMBL/GenBank/DDBJ databases">
        <title>The genome of Vibrio coralliilyticus phage YC.</title>
        <authorList>
            <person name="Benler S."/>
        </authorList>
    </citation>
    <scope>NUCLEOTIDE SEQUENCE [LARGE SCALE GENOMIC DNA]</scope>
</reference>
<dbReference type="EMBL" id="MH375644">
    <property type="protein sequence ID" value="AXC34410.1"/>
    <property type="molecule type" value="Genomic_DNA"/>
</dbReference>
<dbReference type="RefSeq" id="YP_009838256.1">
    <property type="nucleotide sequence ID" value="NC_048709.1"/>
</dbReference>
<feature type="region of interest" description="Disordered" evidence="1">
    <location>
        <begin position="182"/>
        <end position="224"/>
    </location>
</feature>
<protein>
    <submittedName>
        <fullName evidence="2">RNA polymerase binding protein</fullName>
    </submittedName>
</protein>
<evidence type="ECO:0000313" key="2">
    <source>
        <dbReference type="EMBL" id="AXC34410.1"/>
    </source>
</evidence>